<dbReference type="EMBL" id="CAJVQC010014830">
    <property type="protein sequence ID" value="CAG8661125.1"/>
    <property type="molecule type" value="Genomic_DNA"/>
</dbReference>
<proteinExistence type="predicted"/>
<accession>A0ACA9NJC6</accession>
<name>A0ACA9NJC6_9GLOM</name>
<gene>
    <name evidence="1" type="ORF">RPERSI_LOCUS8277</name>
</gene>
<sequence>MKDYNNTNVGSIKPVIYYNKRFHYVEEDTAVKFHFDTDYALFQIYRLKGTKNDFVEAITSLAGPASAVAFLNDFERTYPRHSDHRIELRVNSPIEQSNTDRLKIKIKFSNISHMSLMEAFRTSPVIERLTENGFADWVPLDSSSYECIMKMMQASSHENKMTKTEDWNYSILRTLSDPIDSVLLDVALDYLMDDLEIGTFEKLFPGPVMDVDRGVNGILMTVLLTKERHSFDEDLGKIFIEVLNSLIHDRRVEKNFDKRIYDSYFSLIVRIFNLIRDLIHLNEIYEDFHSPTVCPLLSGSIKYMKIKYIETLTDLEKTLTDIGFDKFEGMLYYYIINRLQELTMMVREIDRNLDSAYKNLQNDIEKWKKRKNVANCFYILSILIAIAFPSIYHYYLQTDNPPFGFVTTVIGCVISLLFALWHGWSRNSYSKAIQSHRKAIPVHGAVANSIESLQRWLNRISVVKKCKVPMNNNELADRKITLVYLFDELVSAAADMRLSIGLEDEFK</sequence>
<reference evidence="1" key="1">
    <citation type="submission" date="2021-06" db="EMBL/GenBank/DDBJ databases">
        <authorList>
            <person name="Kallberg Y."/>
            <person name="Tangrot J."/>
            <person name="Rosling A."/>
        </authorList>
    </citation>
    <scope>NUCLEOTIDE SEQUENCE</scope>
    <source>
        <strain evidence="1">MA461A</strain>
    </source>
</reference>
<dbReference type="Proteomes" id="UP000789920">
    <property type="component" value="Unassembled WGS sequence"/>
</dbReference>
<protein>
    <submittedName>
        <fullName evidence="1">27172_t:CDS:1</fullName>
    </submittedName>
</protein>
<keyword evidence="2" id="KW-1185">Reference proteome</keyword>
<evidence type="ECO:0000313" key="2">
    <source>
        <dbReference type="Proteomes" id="UP000789920"/>
    </source>
</evidence>
<comment type="caution">
    <text evidence="1">The sequence shown here is derived from an EMBL/GenBank/DDBJ whole genome shotgun (WGS) entry which is preliminary data.</text>
</comment>
<organism evidence="1 2">
    <name type="scientific">Racocetra persica</name>
    <dbReference type="NCBI Taxonomy" id="160502"/>
    <lineage>
        <taxon>Eukaryota</taxon>
        <taxon>Fungi</taxon>
        <taxon>Fungi incertae sedis</taxon>
        <taxon>Mucoromycota</taxon>
        <taxon>Glomeromycotina</taxon>
        <taxon>Glomeromycetes</taxon>
        <taxon>Diversisporales</taxon>
        <taxon>Gigasporaceae</taxon>
        <taxon>Racocetra</taxon>
    </lineage>
</organism>
<feature type="non-terminal residue" evidence="1">
    <location>
        <position position="507"/>
    </location>
</feature>
<evidence type="ECO:0000313" key="1">
    <source>
        <dbReference type="EMBL" id="CAG8661125.1"/>
    </source>
</evidence>